<evidence type="ECO:0000313" key="3">
    <source>
        <dbReference type="Proteomes" id="UP000652761"/>
    </source>
</evidence>
<protein>
    <submittedName>
        <fullName evidence="2">Uncharacterized protein</fullName>
    </submittedName>
</protein>
<evidence type="ECO:0000313" key="2">
    <source>
        <dbReference type="EMBL" id="MQL96591.1"/>
    </source>
</evidence>
<sequence length="206" mass="22446">MEFAYKMDTKTPVFRYRLVGVRTTESSTWESIRAQRKARFPQVDIIAGGRIEQKRRTRAQGDPIYTFAGLRNSRIRGGSGGGGAGASIRSSVRPLDVSTRAPDADGISSVSMRLPDLSSTMCQEREERRGGGALGERGGVGQREDLELGPGFNSPRIFIDTAVFHKNPVTVYNDHPAQSARNSIACDPLGPSASPIFSLLSRITLY</sequence>
<organism evidence="2 3">
    <name type="scientific">Colocasia esculenta</name>
    <name type="common">Wild taro</name>
    <name type="synonym">Arum esculentum</name>
    <dbReference type="NCBI Taxonomy" id="4460"/>
    <lineage>
        <taxon>Eukaryota</taxon>
        <taxon>Viridiplantae</taxon>
        <taxon>Streptophyta</taxon>
        <taxon>Embryophyta</taxon>
        <taxon>Tracheophyta</taxon>
        <taxon>Spermatophyta</taxon>
        <taxon>Magnoliopsida</taxon>
        <taxon>Liliopsida</taxon>
        <taxon>Araceae</taxon>
        <taxon>Aroideae</taxon>
        <taxon>Colocasieae</taxon>
        <taxon>Colocasia</taxon>
    </lineage>
</organism>
<accession>A0A843VIJ7</accession>
<comment type="caution">
    <text evidence="2">The sequence shown here is derived from an EMBL/GenBank/DDBJ whole genome shotgun (WGS) entry which is preliminary data.</text>
</comment>
<dbReference type="AlphaFoldDB" id="A0A843VIJ7"/>
<proteinExistence type="predicted"/>
<gene>
    <name evidence="2" type="ORF">Taro_029269</name>
</gene>
<feature type="region of interest" description="Disordered" evidence="1">
    <location>
        <begin position="117"/>
        <end position="147"/>
    </location>
</feature>
<dbReference type="Proteomes" id="UP000652761">
    <property type="component" value="Unassembled WGS sequence"/>
</dbReference>
<keyword evidence="3" id="KW-1185">Reference proteome</keyword>
<reference evidence="2" key="1">
    <citation type="submission" date="2017-07" db="EMBL/GenBank/DDBJ databases">
        <title>Taro Niue Genome Assembly and Annotation.</title>
        <authorList>
            <person name="Atibalentja N."/>
            <person name="Keating K."/>
            <person name="Fields C.J."/>
        </authorList>
    </citation>
    <scope>NUCLEOTIDE SEQUENCE</scope>
    <source>
        <strain evidence="2">Niue_2</strain>
        <tissue evidence="2">Leaf</tissue>
    </source>
</reference>
<evidence type="ECO:0000256" key="1">
    <source>
        <dbReference type="SAM" id="MobiDB-lite"/>
    </source>
</evidence>
<feature type="compositionally biased region" description="Gly residues" evidence="1">
    <location>
        <begin position="131"/>
        <end position="141"/>
    </location>
</feature>
<dbReference type="EMBL" id="NMUH01001933">
    <property type="protein sequence ID" value="MQL96591.1"/>
    <property type="molecule type" value="Genomic_DNA"/>
</dbReference>
<name>A0A843VIJ7_COLES</name>